<proteinExistence type="predicted"/>
<gene>
    <name evidence="2" type="ORF">P153DRAFT_422725</name>
</gene>
<name>A0A6A6AFV0_9PLEO</name>
<dbReference type="Pfam" id="PF08450">
    <property type="entry name" value="SGL"/>
    <property type="match status" value="1"/>
</dbReference>
<dbReference type="EMBL" id="ML977505">
    <property type="protein sequence ID" value="KAF2129985.1"/>
    <property type="molecule type" value="Genomic_DNA"/>
</dbReference>
<dbReference type="RefSeq" id="XP_033524372.1">
    <property type="nucleotide sequence ID" value="XM_033672386.1"/>
</dbReference>
<evidence type="ECO:0000313" key="2">
    <source>
        <dbReference type="EMBL" id="KAF2129985.1"/>
    </source>
</evidence>
<dbReference type="SUPFAM" id="SSF63829">
    <property type="entry name" value="Calcium-dependent phosphotriesterase"/>
    <property type="match status" value="1"/>
</dbReference>
<dbReference type="PANTHER" id="PTHR47064">
    <property type="entry name" value="PUTATIVE (AFU_ORTHOLOGUE AFUA_1G08990)-RELATED"/>
    <property type="match status" value="1"/>
</dbReference>
<dbReference type="InterPro" id="IPR052988">
    <property type="entry name" value="Oryzine_lactonohydrolase"/>
</dbReference>
<evidence type="ECO:0000313" key="3">
    <source>
        <dbReference type="Proteomes" id="UP000799771"/>
    </source>
</evidence>
<accession>A0A6A6AFV0</accession>
<dbReference type="OrthoDB" id="423498at2759"/>
<feature type="domain" description="SMP-30/Gluconolactonase/LRE-like region" evidence="1">
    <location>
        <begin position="94"/>
        <end position="306"/>
    </location>
</feature>
<reference evidence="2" key="1">
    <citation type="journal article" date="2020" name="Stud. Mycol.">
        <title>101 Dothideomycetes genomes: a test case for predicting lifestyles and emergence of pathogens.</title>
        <authorList>
            <person name="Haridas S."/>
            <person name="Albert R."/>
            <person name="Binder M."/>
            <person name="Bloem J."/>
            <person name="Labutti K."/>
            <person name="Salamov A."/>
            <person name="Andreopoulos B."/>
            <person name="Baker S."/>
            <person name="Barry K."/>
            <person name="Bills G."/>
            <person name="Bluhm B."/>
            <person name="Cannon C."/>
            <person name="Castanera R."/>
            <person name="Culley D."/>
            <person name="Daum C."/>
            <person name="Ezra D."/>
            <person name="Gonzalez J."/>
            <person name="Henrissat B."/>
            <person name="Kuo A."/>
            <person name="Liang C."/>
            <person name="Lipzen A."/>
            <person name="Lutzoni F."/>
            <person name="Magnuson J."/>
            <person name="Mondo S."/>
            <person name="Nolan M."/>
            <person name="Ohm R."/>
            <person name="Pangilinan J."/>
            <person name="Park H.-J."/>
            <person name="Ramirez L."/>
            <person name="Alfaro M."/>
            <person name="Sun H."/>
            <person name="Tritt A."/>
            <person name="Yoshinaga Y."/>
            <person name="Zwiers L.-H."/>
            <person name="Turgeon B."/>
            <person name="Goodwin S."/>
            <person name="Spatafora J."/>
            <person name="Crous P."/>
            <person name="Grigoriev I."/>
        </authorList>
    </citation>
    <scope>NUCLEOTIDE SEQUENCE</scope>
    <source>
        <strain evidence="2">CBS 119687</strain>
    </source>
</reference>
<keyword evidence="3" id="KW-1185">Reference proteome</keyword>
<evidence type="ECO:0000259" key="1">
    <source>
        <dbReference type="Pfam" id="PF08450"/>
    </source>
</evidence>
<dbReference type="InterPro" id="IPR013658">
    <property type="entry name" value="SGL"/>
</dbReference>
<dbReference type="AlphaFoldDB" id="A0A6A6AFV0"/>
<dbReference type="Proteomes" id="UP000799771">
    <property type="component" value="Unassembled WGS sequence"/>
</dbReference>
<protein>
    <submittedName>
        <fullName evidence="2">Calcium-dependent phosphotriesterase</fullName>
    </submittedName>
</protein>
<dbReference type="PANTHER" id="PTHR47064:SF2">
    <property type="entry name" value="SMP-30_GLUCONOLACTONASE_LRE-LIKE REGION DOMAIN-CONTAINING PROTEIN-RELATED"/>
    <property type="match status" value="1"/>
</dbReference>
<dbReference type="InterPro" id="IPR011042">
    <property type="entry name" value="6-blade_b-propeller_TolB-like"/>
</dbReference>
<dbReference type="Gene3D" id="2.120.10.30">
    <property type="entry name" value="TolB, C-terminal domain"/>
    <property type="match status" value="1"/>
</dbReference>
<dbReference type="GeneID" id="54412818"/>
<organism evidence="2 3">
    <name type="scientific">Dothidotthia symphoricarpi CBS 119687</name>
    <dbReference type="NCBI Taxonomy" id="1392245"/>
    <lineage>
        <taxon>Eukaryota</taxon>
        <taxon>Fungi</taxon>
        <taxon>Dikarya</taxon>
        <taxon>Ascomycota</taxon>
        <taxon>Pezizomycotina</taxon>
        <taxon>Dothideomycetes</taxon>
        <taxon>Pleosporomycetidae</taxon>
        <taxon>Pleosporales</taxon>
        <taxon>Dothidotthiaceae</taxon>
        <taxon>Dothidotthia</taxon>
    </lineage>
</organism>
<sequence>MANCDCKRYQVYNDKFNDILGGRADLQLAHQEDFPFAHEAGVYLPKSDTLYVTSNQIMPPTGQEKTIIISKLTRNLYNQWTRHQIPHEIRNPSSGAHYNDGLLDGILFCSQGDLDSPAALVQLETEYPFRLRPLLNSFFGRRFNSLKDIAVHSDGTIWFTDPVYGHDQGIRPAPELPNQLYRFDPHTGDVRVMADGFGRPSGICFSPLETVCYVSDTDFIHGDGNIDFSRVSTIYAYDIDHRSQSAFLTNRRVFAMADVGVPDGLKCDAAGNVYAGCGDGLSVWSPGGVLLGKVLVPGGLANFSFGRKGELFLLNGKKFWLLSVAETVRGALGEGAGARGRGGDRE</sequence>